<accession>A0A263BUA2</accession>
<evidence type="ECO:0000313" key="2">
    <source>
        <dbReference type="EMBL" id="OZM56756.1"/>
    </source>
</evidence>
<dbReference type="GO" id="GO:1901135">
    <property type="term" value="P:carbohydrate derivative metabolic process"/>
    <property type="evidence" value="ECO:0007669"/>
    <property type="project" value="InterPro"/>
</dbReference>
<dbReference type="Proteomes" id="UP000217083">
    <property type="component" value="Unassembled WGS sequence"/>
</dbReference>
<dbReference type="AlphaFoldDB" id="A0A263BUA2"/>
<keyword evidence="3" id="KW-1185">Reference proteome</keyword>
<dbReference type="SUPFAM" id="SSF53697">
    <property type="entry name" value="SIS domain"/>
    <property type="match status" value="1"/>
</dbReference>
<gene>
    <name evidence="2" type="ORF">CIB95_11085</name>
</gene>
<reference evidence="2 3" key="2">
    <citation type="submission" date="2017-09" db="EMBL/GenBank/DDBJ databases">
        <title>Bacillus patelloidae sp. nov., isolated from the intestinal tract of a marine limpet.</title>
        <authorList>
            <person name="Liu R."/>
            <person name="Dong C."/>
            <person name="Shao Z."/>
        </authorList>
    </citation>
    <scope>NUCLEOTIDE SEQUENCE [LARGE SCALE GENOMIC DNA]</scope>
    <source>
        <strain evidence="2 3">SA5d-4</strain>
    </source>
</reference>
<feature type="domain" description="DUF2529" evidence="1">
    <location>
        <begin position="33"/>
        <end position="204"/>
    </location>
</feature>
<reference evidence="3" key="1">
    <citation type="submission" date="2017-08" db="EMBL/GenBank/DDBJ databases">
        <authorList>
            <person name="Huang Z."/>
        </authorList>
    </citation>
    <scope>NUCLEOTIDE SEQUENCE [LARGE SCALE GENOMIC DNA]</scope>
    <source>
        <strain evidence="3">SA5d-4</strain>
    </source>
</reference>
<dbReference type="InterPro" id="IPR046348">
    <property type="entry name" value="SIS_dom_sf"/>
</dbReference>
<proteinExistence type="predicted"/>
<protein>
    <recommendedName>
        <fullName evidence="1">DUF2529 domain-containing protein</fullName>
    </recommendedName>
</protein>
<dbReference type="GO" id="GO:0097367">
    <property type="term" value="F:carbohydrate derivative binding"/>
    <property type="evidence" value="ECO:0007669"/>
    <property type="project" value="InterPro"/>
</dbReference>
<comment type="caution">
    <text evidence="2">The sequence shown here is derived from an EMBL/GenBank/DDBJ whole genome shotgun (WGS) entry which is preliminary data.</text>
</comment>
<name>A0A263BUA2_9BACI</name>
<dbReference type="Gene3D" id="3.40.50.10490">
    <property type="entry name" value="Glucose-6-phosphate isomerase like protein, domain 1"/>
    <property type="match status" value="1"/>
</dbReference>
<sequence>MFLLLFKLFFHFALLSFIRYNTARRNKGVSIVLKIFTTQLVGYFNSIQEKEEIHIEDSSRAIAQAIVGDGHVYFHGFHEMMAVCYEAVLGQETLPKAKFLFEGGKKANLTSIDRLVIAASPNDHTDAISLAKEAKEQGVTVIGLSVEKDHGGNDSFISECDFHINIHLNSPLVPTDSGERICTPTVMAALYGYYALFLTTKEILDDYL</sequence>
<evidence type="ECO:0000313" key="3">
    <source>
        <dbReference type="Proteomes" id="UP000217083"/>
    </source>
</evidence>
<dbReference type="InterPro" id="IPR019676">
    <property type="entry name" value="DUF2529"/>
</dbReference>
<evidence type="ECO:0000259" key="1">
    <source>
        <dbReference type="Pfam" id="PF10740"/>
    </source>
</evidence>
<dbReference type="EMBL" id="NPIA01000005">
    <property type="protein sequence ID" value="OZM56756.1"/>
    <property type="molecule type" value="Genomic_DNA"/>
</dbReference>
<dbReference type="Pfam" id="PF10740">
    <property type="entry name" value="DUF2529"/>
    <property type="match status" value="1"/>
</dbReference>
<organism evidence="2 3">
    <name type="scientific">Lottiidibacillus patelloidae</name>
    <dbReference type="NCBI Taxonomy" id="2670334"/>
    <lineage>
        <taxon>Bacteria</taxon>
        <taxon>Bacillati</taxon>
        <taxon>Bacillota</taxon>
        <taxon>Bacilli</taxon>
        <taxon>Bacillales</taxon>
        <taxon>Bacillaceae</taxon>
        <taxon>Lottiidibacillus</taxon>
    </lineage>
</organism>